<dbReference type="PANTHER" id="PTHR24391:SF27">
    <property type="entry name" value="ZINC FINGER PROTEIN 1"/>
    <property type="match status" value="1"/>
</dbReference>
<keyword evidence="7 12" id="KW-0238">DNA-binding</keyword>
<evidence type="ECO:0000256" key="7">
    <source>
        <dbReference type="ARBA" id="ARBA00023125"/>
    </source>
</evidence>
<feature type="compositionally biased region" description="Basic residues" evidence="14">
    <location>
        <begin position="7"/>
        <end position="17"/>
    </location>
</feature>
<keyword evidence="2" id="KW-0479">Metal-binding</keyword>
<dbReference type="EMBL" id="JBJQND010000018">
    <property type="protein sequence ID" value="KAL3836212.1"/>
    <property type="molecule type" value="Genomic_DNA"/>
</dbReference>
<feature type="region of interest" description="Disordered" evidence="14">
    <location>
        <begin position="1"/>
        <end position="193"/>
    </location>
</feature>
<dbReference type="FunFam" id="3.30.160.60:FF:000744">
    <property type="entry name" value="zinc finger E-box-binding homeobox 1"/>
    <property type="match status" value="1"/>
</dbReference>
<evidence type="ECO:0000259" key="16">
    <source>
        <dbReference type="PROSITE" id="PS50157"/>
    </source>
</evidence>
<dbReference type="InterPro" id="IPR036236">
    <property type="entry name" value="Znf_C2H2_sf"/>
</dbReference>
<comment type="caution">
    <text evidence="17">The sequence shown here is derived from an EMBL/GenBank/DDBJ whole genome shotgun (WGS) entry which is preliminary data.</text>
</comment>
<feature type="domain" description="C2H2-type" evidence="16">
    <location>
        <begin position="204"/>
        <end position="231"/>
    </location>
</feature>
<dbReference type="Pfam" id="PF00046">
    <property type="entry name" value="Homeodomain"/>
    <property type="match status" value="1"/>
</dbReference>
<organism evidence="17 18">
    <name type="scientific">Sinanodonta woodiana</name>
    <name type="common">Chinese pond mussel</name>
    <name type="synonym">Anodonta woodiana</name>
    <dbReference type="NCBI Taxonomy" id="1069815"/>
    <lineage>
        <taxon>Eukaryota</taxon>
        <taxon>Metazoa</taxon>
        <taxon>Spiralia</taxon>
        <taxon>Lophotrochozoa</taxon>
        <taxon>Mollusca</taxon>
        <taxon>Bivalvia</taxon>
        <taxon>Autobranchia</taxon>
        <taxon>Heteroconchia</taxon>
        <taxon>Palaeoheterodonta</taxon>
        <taxon>Unionida</taxon>
        <taxon>Unionoidea</taxon>
        <taxon>Unionidae</taxon>
        <taxon>Unioninae</taxon>
        <taxon>Sinanodonta</taxon>
    </lineage>
</organism>
<keyword evidence="5" id="KW-0862">Zinc</keyword>
<feature type="domain" description="C2H2-type" evidence="16">
    <location>
        <begin position="1085"/>
        <end position="1116"/>
    </location>
</feature>
<feature type="compositionally biased region" description="Basic and acidic residues" evidence="14">
    <location>
        <begin position="52"/>
        <end position="81"/>
    </location>
</feature>
<keyword evidence="6" id="KW-0805">Transcription regulation</keyword>
<dbReference type="CDD" id="cd00086">
    <property type="entry name" value="homeodomain"/>
    <property type="match status" value="1"/>
</dbReference>
<feature type="region of interest" description="Disordered" evidence="14">
    <location>
        <begin position="869"/>
        <end position="943"/>
    </location>
</feature>
<keyword evidence="9" id="KW-0804">Transcription</keyword>
<evidence type="ECO:0000256" key="5">
    <source>
        <dbReference type="ARBA" id="ARBA00022833"/>
    </source>
</evidence>
<feature type="compositionally biased region" description="Basic and acidic residues" evidence="14">
    <location>
        <begin position="116"/>
        <end position="128"/>
    </location>
</feature>
<evidence type="ECO:0000256" key="2">
    <source>
        <dbReference type="ARBA" id="ARBA00022723"/>
    </source>
</evidence>
<gene>
    <name evidence="17" type="ORF">ACJMK2_021651</name>
</gene>
<evidence type="ECO:0000256" key="10">
    <source>
        <dbReference type="ARBA" id="ARBA00023242"/>
    </source>
</evidence>
<dbReference type="FunFam" id="3.30.160.60:FF:000082">
    <property type="entry name" value="Putative zinc finger E-box-binding homeobox 2"/>
    <property type="match status" value="1"/>
</dbReference>
<evidence type="ECO:0000256" key="9">
    <source>
        <dbReference type="ARBA" id="ARBA00023163"/>
    </source>
</evidence>
<dbReference type="Proteomes" id="UP001634394">
    <property type="component" value="Unassembled WGS sequence"/>
</dbReference>
<dbReference type="PANTHER" id="PTHR24391">
    <property type="entry name" value="HISTONE H4 TRANSCRIPTION FACTOR-RELATED"/>
    <property type="match status" value="1"/>
</dbReference>
<dbReference type="PROSITE" id="PS00028">
    <property type="entry name" value="ZINC_FINGER_C2H2_1"/>
    <property type="match status" value="5"/>
</dbReference>
<dbReference type="PROSITE" id="PS50157">
    <property type="entry name" value="ZINC_FINGER_C2H2_2"/>
    <property type="match status" value="7"/>
</dbReference>
<feature type="domain" description="C2H2-type" evidence="16">
    <location>
        <begin position="1029"/>
        <end position="1056"/>
    </location>
</feature>
<feature type="DNA-binding region" description="Homeobox" evidence="12">
    <location>
        <begin position="615"/>
        <end position="674"/>
    </location>
</feature>
<dbReference type="Gene3D" id="1.10.10.60">
    <property type="entry name" value="Homeodomain-like"/>
    <property type="match status" value="1"/>
</dbReference>
<evidence type="ECO:0000256" key="6">
    <source>
        <dbReference type="ARBA" id="ARBA00023015"/>
    </source>
</evidence>
<keyword evidence="8 12" id="KW-0371">Homeobox</keyword>
<sequence>MMEGSRCGRRKQRNPKRKNVEDGEDPEPSELKDNKQTEKHDHDLDPSSPKVTDNETKQSEKINGFHDGESCNKENSVHSEDEEKENISCNHSNTGCNCNSMETTQTPTSQFSSDCDNSKAEEKDEKSFTSEPSITRSSQSEEKPVDIDSTKSSTDGKKSLDEDKIHEYLSRRDTAVIFPEPVSDGEDKDHENDQSSIIDEEIILKCIHCTQSFSRANILRDHMREMHADKPLKFMCPKCEETFHQKSQLDKHLALHSSTSQICTVCNKTFANVYRLQRHMISHDESNDLRKFKCPECGKAFKFKHHLKEHVRIHSGEKPFECPNCHKRFSHSGSYSSHMTSKKCWVVMANKSRRMDVNMSDSFANKFSYTPSKIPYPKLSTSLQSPPHSQHHQLLQFHAQTPGIPAYYSPPMYEAPGIIPYAVYSVNQKMMTQQPSIVDSKIDQQLEAQKKMEGKISPSGVTQISPDVNSNTKLILPAHQYTSPTILPDVKKEKEEVILNVPSTKTNMDIDATEVKSEIKEESDKKNTNEGQLPCRFCGDTFNSPVVQHQHERYICKNNKDVVTRMAQMENSARQSPSSSASDVSHVEANGSVGTTSDEEEGDEKEIDGVAESKKFRMRSLFTEEQLHILKSLYRINPRPRKFELIRIGNKIGFPKRVVQVWFQNMRARDRKLGRHIPHCPSTNDKENGETASPTSVYIPNVPKPFPQRVSNHCSPIPPATATDHRPSPVGYRLPTEQPLDLSVRKTPPEAHGGNISRLSTPDRSFDDQVLNLSVKKPSLEKPVSSEQEKSRAQASVRDSAIFKYMQHTYYSKHLAPNGSTLPATFSQMFQNHGIPQFPTSSLPMQIYLNGLDKAAFDSHTLKQNYLKNAKPLEKEGTPSNSEDVNSGKSMIDEKKENSDDDHNDADDDDTNDDDDDDYDDTSRDTNLSLHDSQMRTSTPAKKVSFRSNVVEDIHNLATLAEAADQASSLSTKPKRIRKKSWRQVAYYMEADELQRELDDSLSTDEDQPMKKKRKSWKNHRVDRDEGMYACDQCNKMFSKQSSLARHKYEHSGARPFSCDLCPKAFKHKHHLTEHKRLHSGEKPFQCKKCGKRFSHSGSYSQHMNHRYNYCTPGKPSEDDADTEMSS</sequence>
<feature type="compositionally biased region" description="Acidic residues" evidence="14">
    <location>
        <begin position="597"/>
        <end position="606"/>
    </location>
</feature>
<dbReference type="FunFam" id="3.30.160.60:FF:000013">
    <property type="entry name" value="Putative zinc finger E-box-binding homeobox 2"/>
    <property type="match status" value="2"/>
</dbReference>
<evidence type="ECO:0000256" key="11">
    <source>
        <dbReference type="PROSITE-ProRule" id="PRU00042"/>
    </source>
</evidence>
<dbReference type="PROSITE" id="PS50071">
    <property type="entry name" value="HOMEOBOX_2"/>
    <property type="match status" value="1"/>
</dbReference>
<feature type="compositionally biased region" description="Low complexity" evidence="14">
    <location>
        <begin position="572"/>
        <end position="584"/>
    </location>
</feature>
<comment type="subcellular location">
    <subcellularLocation>
        <location evidence="1 12 13">Nucleus</location>
    </subcellularLocation>
</comment>
<dbReference type="SMART" id="SM00355">
    <property type="entry name" value="ZnF_C2H2"/>
    <property type="match status" value="9"/>
</dbReference>
<evidence type="ECO:0000256" key="12">
    <source>
        <dbReference type="PROSITE-ProRule" id="PRU00108"/>
    </source>
</evidence>
<feature type="compositionally biased region" description="Polar residues" evidence="14">
    <location>
        <begin position="87"/>
        <end position="115"/>
    </location>
</feature>
<dbReference type="GO" id="GO:0008270">
    <property type="term" value="F:zinc ion binding"/>
    <property type="evidence" value="ECO:0007669"/>
    <property type="project" value="UniProtKB-KW"/>
</dbReference>
<dbReference type="FunFam" id="3.30.160.60:FF:000322">
    <property type="entry name" value="GDNF-inducible zinc finger protein 1"/>
    <property type="match status" value="1"/>
</dbReference>
<proteinExistence type="predicted"/>
<evidence type="ECO:0000256" key="4">
    <source>
        <dbReference type="ARBA" id="ARBA00022771"/>
    </source>
</evidence>
<dbReference type="GO" id="GO:0003677">
    <property type="term" value="F:DNA binding"/>
    <property type="evidence" value="ECO:0007669"/>
    <property type="project" value="UniProtKB-UniRule"/>
</dbReference>
<dbReference type="Pfam" id="PF13894">
    <property type="entry name" value="zf-C2H2_4"/>
    <property type="match status" value="1"/>
</dbReference>
<dbReference type="AlphaFoldDB" id="A0ABD3TIP1"/>
<feature type="domain" description="C2H2-type" evidence="16">
    <location>
        <begin position="292"/>
        <end position="319"/>
    </location>
</feature>
<name>A0ABD3TIP1_SINWO</name>
<dbReference type="InterPro" id="IPR009057">
    <property type="entry name" value="Homeodomain-like_sf"/>
</dbReference>
<dbReference type="SUPFAM" id="SSF57667">
    <property type="entry name" value="beta-beta-alpha zinc fingers"/>
    <property type="match status" value="5"/>
</dbReference>
<feature type="compositionally biased region" description="Acidic residues" evidence="14">
    <location>
        <begin position="899"/>
        <end position="920"/>
    </location>
</feature>
<protein>
    <submittedName>
        <fullName evidence="17">Uncharacterized protein</fullName>
    </submittedName>
</protein>
<dbReference type="SUPFAM" id="SSF46689">
    <property type="entry name" value="Homeodomain-like"/>
    <property type="match status" value="1"/>
</dbReference>
<evidence type="ECO:0000313" key="17">
    <source>
        <dbReference type="EMBL" id="KAL3836212.1"/>
    </source>
</evidence>
<dbReference type="GO" id="GO:0005634">
    <property type="term" value="C:nucleus"/>
    <property type="evidence" value="ECO:0007669"/>
    <property type="project" value="UniProtKB-SubCell"/>
</dbReference>
<feature type="compositionally biased region" description="Basic and acidic residues" evidence="14">
    <location>
        <begin position="139"/>
        <end position="174"/>
    </location>
</feature>
<evidence type="ECO:0000256" key="8">
    <source>
        <dbReference type="ARBA" id="ARBA00023155"/>
    </source>
</evidence>
<feature type="region of interest" description="Disordered" evidence="14">
    <location>
        <begin position="713"/>
        <end position="765"/>
    </location>
</feature>
<feature type="compositionally biased region" description="Polar residues" evidence="14">
    <location>
        <begin position="129"/>
        <end position="138"/>
    </location>
</feature>
<evidence type="ECO:0000256" key="13">
    <source>
        <dbReference type="RuleBase" id="RU000682"/>
    </source>
</evidence>
<keyword evidence="4 11" id="KW-0863">Zinc-finger</keyword>
<feature type="compositionally biased region" description="Polar residues" evidence="14">
    <location>
        <begin position="928"/>
        <end position="940"/>
    </location>
</feature>
<feature type="compositionally biased region" description="Basic and acidic residues" evidence="14">
    <location>
        <begin position="29"/>
        <end position="45"/>
    </location>
</feature>
<evidence type="ECO:0000313" key="18">
    <source>
        <dbReference type="Proteomes" id="UP001634394"/>
    </source>
</evidence>
<feature type="region of interest" description="Disordered" evidence="14">
    <location>
        <begin position="675"/>
        <end position="698"/>
    </location>
</feature>
<dbReference type="InterPro" id="IPR051574">
    <property type="entry name" value="ZnF_E-box_Homeobox"/>
</dbReference>
<feature type="domain" description="C2H2-type" evidence="16">
    <location>
        <begin position="261"/>
        <end position="288"/>
    </location>
</feature>
<evidence type="ECO:0000259" key="15">
    <source>
        <dbReference type="PROSITE" id="PS50071"/>
    </source>
</evidence>
<keyword evidence="10 12" id="KW-0539">Nucleus</keyword>
<feature type="domain" description="C2H2-type" evidence="16">
    <location>
        <begin position="234"/>
        <end position="261"/>
    </location>
</feature>
<feature type="compositionally biased region" description="Polar residues" evidence="14">
    <location>
        <begin position="878"/>
        <end position="889"/>
    </location>
</feature>
<keyword evidence="18" id="KW-1185">Reference proteome</keyword>
<accession>A0ABD3TIP1</accession>
<feature type="region of interest" description="Disordered" evidence="14">
    <location>
        <begin position="998"/>
        <end position="1019"/>
    </location>
</feature>
<dbReference type="GO" id="GO:0000122">
    <property type="term" value="P:negative regulation of transcription by RNA polymerase II"/>
    <property type="evidence" value="ECO:0007669"/>
    <property type="project" value="UniProtKB-ARBA"/>
</dbReference>
<evidence type="ECO:0000256" key="1">
    <source>
        <dbReference type="ARBA" id="ARBA00004123"/>
    </source>
</evidence>
<keyword evidence="3" id="KW-0677">Repeat</keyword>
<dbReference type="InterPro" id="IPR001356">
    <property type="entry name" value="HD"/>
</dbReference>
<feature type="domain" description="C2H2-type" evidence="16">
    <location>
        <begin position="1057"/>
        <end position="1084"/>
    </location>
</feature>
<feature type="domain" description="Homeobox" evidence="15">
    <location>
        <begin position="613"/>
        <end position="673"/>
    </location>
</feature>
<evidence type="ECO:0000256" key="14">
    <source>
        <dbReference type="SAM" id="MobiDB-lite"/>
    </source>
</evidence>
<evidence type="ECO:0000256" key="3">
    <source>
        <dbReference type="ARBA" id="ARBA00022737"/>
    </source>
</evidence>
<feature type="region of interest" description="Disordered" evidence="14">
    <location>
        <begin position="569"/>
        <end position="610"/>
    </location>
</feature>
<reference evidence="17 18" key="1">
    <citation type="submission" date="2024-11" db="EMBL/GenBank/DDBJ databases">
        <title>Chromosome-level genome assembly of the freshwater bivalve Anodonta woodiana.</title>
        <authorList>
            <person name="Chen X."/>
        </authorList>
    </citation>
    <scope>NUCLEOTIDE SEQUENCE [LARGE SCALE GENOMIC DNA]</scope>
    <source>
        <strain evidence="17">MN2024</strain>
        <tissue evidence="17">Gills</tissue>
    </source>
</reference>
<feature type="region of interest" description="Disordered" evidence="14">
    <location>
        <begin position="777"/>
        <end position="796"/>
    </location>
</feature>
<dbReference type="Gene3D" id="3.30.160.60">
    <property type="entry name" value="Classic Zinc Finger"/>
    <property type="match status" value="6"/>
</dbReference>
<dbReference type="Pfam" id="PF00096">
    <property type="entry name" value="zf-C2H2"/>
    <property type="match status" value="6"/>
</dbReference>
<dbReference type="SMART" id="SM00389">
    <property type="entry name" value="HOX"/>
    <property type="match status" value="1"/>
</dbReference>
<dbReference type="InterPro" id="IPR013087">
    <property type="entry name" value="Znf_C2H2_type"/>
</dbReference>